<proteinExistence type="predicted"/>
<gene>
    <name evidence="2" type="primary">TCP1</name>
</gene>
<name>A0A8D1T6U7_PIG</name>
<sequence length="287" mass="30922">ARETCSPEPTPQPQPRQMRAASATYTTDETLLPKQETWEPLCDASAAHPALLCLWCKPVAAAPNSILGSVSPAFSTMPMSSLGTSICRRVLKRTGEKPSQLTGLLFDGVIDASTGTNKPPAAEWAHGKPCPVPSSCMQQLSGYSLGTCFADKEVGDGTTSVVGGSDSENLKTHGKIITLRKVCILLEAMVVDAVLAIKYTDVRGQPRYPVNSINILKAHGRSQTENVRLSVLSSGATRKRQSFGFMSVLILRIFYIARIVFPQISTTRSPRPGSTSEQMSVLEPIFL</sequence>
<dbReference type="AlphaFoldDB" id="A0A8D1T6U7"/>
<feature type="region of interest" description="Disordered" evidence="1">
    <location>
        <begin position="1"/>
        <end position="25"/>
    </location>
</feature>
<evidence type="ECO:0000313" key="3">
    <source>
        <dbReference type="Proteomes" id="UP000694723"/>
    </source>
</evidence>
<evidence type="ECO:0000256" key="1">
    <source>
        <dbReference type="SAM" id="MobiDB-lite"/>
    </source>
</evidence>
<protein>
    <submittedName>
        <fullName evidence="2">T-complex 1</fullName>
    </submittedName>
</protein>
<evidence type="ECO:0000313" key="2">
    <source>
        <dbReference type="Ensembl" id="ENSSSCP00060008987.1"/>
    </source>
</evidence>
<dbReference type="Ensembl" id="ENSSSCT00060021805.1">
    <property type="protein sequence ID" value="ENSSSCP00060008987.1"/>
    <property type="gene ID" value="ENSSSCG00060016270.1"/>
</dbReference>
<dbReference type="Proteomes" id="UP000694723">
    <property type="component" value="Unplaced"/>
</dbReference>
<reference evidence="2" key="1">
    <citation type="submission" date="2025-08" db="UniProtKB">
        <authorList>
            <consortium name="Ensembl"/>
        </authorList>
    </citation>
    <scope>IDENTIFICATION</scope>
</reference>
<accession>A0A8D1T6U7</accession>
<organism evidence="2 3">
    <name type="scientific">Sus scrofa</name>
    <name type="common">Pig</name>
    <dbReference type="NCBI Taxonomy" id="9823"/>
    <lineage>
        <taxon>Eukaryota</taxon>
        <taxon>Metazoa</taxon>
        <taxon>Chordata</taxon>
        <taxon>Craniata</taxon>
        <taxon>Vertebrata</taxon>
        <taxon>Euteleostomi</taxon>
        <taxon>Mammalia</taxon>
        <taxon>Eutheria</taxon>
        <taxon>Laurasiatheria</taxon>
        <taxon>Artiodactyla</taxon>
        <taxon>Suina</taxon>
        <taxon>Suidae</taxon>
        <taxon>Sus</taxon>
    </lineage>
</organism>